<dbReference type="PANTHER" id="PTHR36441">
    <property type="entry name" value="HYPOTHETICAL CYTOSOLIC PROTEIN"/>
    <property type="match status" value="1"/>
</dbReference>
<dbReference type="SUPFAM" id="SSF103007">
    <property type="entry name" value="Hypothetical protein TT1725"/>
    <property type="match status" value="1"/>
</dbReference>
<dbReference type="STRING" id="1462526.BN990_02393"/>
<sequence length="92" mass="10806">MILYAEVECMLYEGRSLKQKRSVIKRLISKLKHDFNVAVTELDYHDLWQRTKLGIVTISTEQKHAEQVIQGVLRVIDSYTELERTITDVEKI</sequence>
<organism evidence="1 2">
    <name type="scientific">Virgibacillus massiliensis</name>
    <dbReference type="NCBI Taxonomy" id="1462526"/>
    <lineage>
        <taxon>Bacteria</taxon>
        <taxon>Bacillati</taxon>
        <taxon>Bacillota</taxon>
        <taxon>Bacilli</taxon>
        <taxon>Bacillales</taxon>
        <taxon>Bacillaceae</taxon>
        <taxon>Virgibacillus</taxon>
    </lineage>
</organism>
<dbReference type="Proteomes" id="UP000028875">
    <property type="component" value="Unassembled WGS sequence"/>
</dbReference>
<evidence type="ECO:0000313" key="2">
    <source>
        <dbReference type="Proteomes" id="UP000028875"/>
    </source>
</evidence>
<dbReference type="EMBL" id="CCDP010000001">
    <property type="protein sequence ID" value="CDQ40075.1"/>
    <property type="molecule type" value="Genomic_DNA"/>
</dbReference>
<dbReference type="InterPro" id="IPR007546">
    <property type="entry name" value="DUF503"/>
</dbReference>
<protein>
    <recommendedName>
        <fullName evidence="3">DUF503 family protein</fullName>
    </recommendedName>
</protein>
<proteinExistence type="predicted"/>
<dbReference type="PANTHER" id="PTHR36441:SF1">
    <property type="entry name" value="DUF503 DOMAIN-CONTAINING PROTEIN"/>
    <property type="match status" value="1"/>
</dbReference>
<dbReference type="Gene3D" id="3.30.70.1120">
    <property type="entry name" value="TT1725-like"/>
    <property type="match status" value="1"/>
</dbReference>
<reference evidence="2" key="2">
    <citation type="submission" date="2014-05" db="EMBL/GenBank/DDBJ databases">
        <title>Draft genome sequence of Virgibacillus massiliensis Vm-5.</title>
        <authorList>
            <person name="Khelaifia S."/>
            <person name="Croce O."/>
            <person name="Lagier J.C."/>
            <person name="Raoult D."/>
        </authorList>
    </citation>
    <scope>NUCLEOTIDE SEQUENCE [LARGE SCALE GENOMIC DNA]</scope>
    <source>
        <strain evidence="2">Vm-5</strain>
    </source>
</reference>
<evidence type="ECO:0000313" key="1">
    <source>
        <dbReference type="EMBL" id="CDQ40075.1"/>
    </source>
</evidence>
<gene>
    <name evidence="1" type="ORF">BN990_02393</name>
</gene>
<keyword evidence="2" id="KW-1185">Reference proteome</keyword>
<dbReference type="RefSeq" id="WP_021291537.1">
    <property type="nucleotide sequence ID" value="NZ_BNER01000004.1"/>
</dbReference>
<reference evidence="1 2" key="1">
    <citation type="submission" date="2014-03" db="EMBL/GenBank/DDBJ databases">
        <authorList>
            <person name="Urmite Genomes U."/>
        </authorList>
    </citation>
    <scope>NUCLEOTIDE SEQUENCE [LARGE SCALE GENOMIC DNA]</scope>
    <source>
        <strain evidence="1 2">Vm-5</strain>
    </source>
</reference>
<dbReference type="OrthoDB" id="9809023at2"/>
<dbReference type="AlphaFoldDB" id="A0A024QD07"/>
<comment type="caution">
    <text evidence="1">The sequence shown here is derived from an EMBL/GenBank/DDBJ whole genome shotgun (WGS) entry which is preliminary data.</text>
</comment>
<dbReference type="Pfam" id="PF04456">
    <property type="entry name" value="DUF503"/>
    <property type="match status" value="1"/>
</dbReference>
<accession>A0A024QD07</accession>
<dbReference type="eggNOG" id="COG1550">
    <property type="taxonomic scope" value="Bacteria"/>
</dbReference>
<name>A0A024QD07_9BACI</name>
<evidence type="ECO:0008006" key="3">
    <source>
        <dbReference type="Google" id="ProtNLM"/>
    </source>
</evidence>
<dbReference type="InterPro" id="IPR036746">
    <property type="entry name" value="TT1725-like_sf"/>
</dbReference>